<keyword evidence="2" id="KW-1185">Reference proteome</keyword>
<sequence>MPVAKFHLSEALITQESARQILQQASAIYAEVLDSPIERTRVFISSYNPDYVAVGGEVCSDSEKIMAFFEFIVLEGRSLEQRTAIGEQFTQLLCHTLNIDRSLIRGYCSLVRPEDWYIAGNPASAVRKAEVDARKQGQGNG</sequence>
<dbReference type="Proteomes" id="UP000198749">
    <property type="component" value="Unassembled WGS sequence"/>
</dbReference>
<accession>A0A1H9LAU9</accession>
<dbReference type="Gene3D" id="3.30.429.10">
    <property type="entry name" value="Macrophage Migration Inhibitory Factor"/>
    <property type="match status" value="2"/>
</dbReference>
<proteinExistence type="predicted"/>
<reference evidence="2" key="1">
    <citation type="submission" date="2016-10" db="EMBL/GenBank/DDBJ databases">
        <authorList>
            <person name="Varghese N."/>
            <person name="Submissions S."/>
        </authorList>
    </citation>
    <scope>NUCLEOTIDE SEQUENCE [LARGE SCALE GENOMIC DNA]</scope>
    <source>
        <strain evidence="2">DSM 18887</strain>
    </source>
</reference>
<dbReference type="SUPFAM" id="SSF55331">
    <property type="entry name" value="Tautomerase/MIF"/>
    <property type="match status" value="1"/>
</dbReference>
<evidence type="ECO:0000313" key="2">
    <source>
        <dbReference type="Proteomes" id="UP000198749"/>
    </source>
</evidence>
<gene>
    <name evidence="1" type="ORF">SAMN03080615_03877</name>
</gene>
<organism evidence="1 2">
    <name type="scientific">Amphritea atlantica</name>
    <dbReference type="NCBI Taxonomy" id="355243"/>
    <lineage>
        <taxon>Bacteria</taxon>
        <taxon>Pseudomonadati</taxon>
        <taxon>Pseudomonadota</taxon>
        <taxon>Gammaproteobacteria</taxon>
        <taxon>Oceanospirillales</taxon>
        <taxon>Oceanospirillaceae</taxon>
        <taxon>Amphritea</taxon>
    </lineage>
</organism>
<evidence type="ECO:0000313" key="1">
    <source>
        <dbReference type="EMBL" id="SER08524.1"/>
    </source>
</evidence>
<dbReference type="InterPro" id="IPR014347">
    <property type="entry name" value="Tautomerase/MIF_sf"/>
</dbReference>
<dbReference type="PANTHER" id="PTHR35530">
    <property type="entry name" value="TAUTOMERASE-RELATED"/>
    <property type="match status" value="1"/>
</dbReference>
<dbReference type="PANTHER" id="PTHR35530:SF1">
    <property type="entry name" value="2-HYDROXYMUCONATE TAUTOMERASE"/>
    <property type="match status" value="1"/>
</dbReference>
<dbReference type="EMBL" id="FOGB01000016">
    <property type="protein sequence ID" value="SER08524.1"/>
    <property type="molecule type" value="Genomic_DNA"/>
</dbReference>
<dbReference type="AlphaFoldDB" id="A0A1H9LAU9"/>
<dbReference type="STRING" id="355243.SAMN03080615_03877"/>
<dbReference type="RefSeq" id="WP_091361499.1">
    <property type="nucleotide sequence ID" value="NZ_AP025284.1"/>
</dbReference>
<dbReference type="OrthoDB" id="9804765at2"/>
<name>A0A1H9LAU9_9GAMM</name>
<protein>
    <submittedName>
        <fullName evidence="1">4-oxalocrotonate tautomerase</fullName>
    </submittedName>
</protein>